<dbReference type="Pfam" id="PF00731">
    <property type="entry name" value="AIRC"/>
    <property type="match status" value="1"/>
</dbReference>
<dbReference type="SUPFAM" id="SSF52255">
    <property type="entry name" value="N5-CAIR mutase (phosphoribosylaminoimidazole carboxylase, PurE)"/>
    <property type="match status" value="1"/>
</dbReference>
<evidence type="ECO:0000313" key="4">
    <source>
        <dbReference type="Proteomes" id="UP000319829"/>
    </source>
</evidence>
<dbReference type="PANTHER" id="PTHR43064">
    <property type="entry name" value="PHOSPHORIBOSYLAMINOIMIDAZOLE CARBOXYLASE-RELATED"/>
    <property type="match status" value="1"/>
</dbReference>
<dbReference type="PANTHER" id="PTHR43064:SF1">
    <property type="entry name" value="SLL1489 PROTEIN"/>
    <property type="match status" value="1"/>
</dbReference>
<feature type="domain" description="PurE" evidence="2">
    <location>
        <begin position="140"/>
        <end position="272"/>
    </location>
</feature>
<feature type="transmembrane region" description="Helical" evidence="1">
    <location>
        <begin position="193"/>
        <end position="213"/>
    </location>
</feature>
<keyword evidence="1" id="KW-1133">Transmembrane helix</keyword>
<reference evidence="3 4" key="1">
    <citation type="journal article" date="2019" name="Nat. Microbiol.">
        <title>Mediterranean grassland soil C-N compound turnover is dependent on rainfall and depth, and is mediated by genomically divergent microorganisms.</title>
        <authorList>
            <person name="Diamond S."/>
            <person name="Andeer P.F."/>
            <person name="Li Z."/>
            <person name="Crits-Christoph A."/>
            <person name="Burstein D."/>
            <person name="Anantharaman K."/>
            <person name="Lane K.R."/>
            <person name="Thomas B.C."/>
            <person name="Pan C."/>
            <person name="Northen T.R."/>
            <person name="Banfield J.F."/>
        </authorList>
    </citation>
    <scope>NUCLEOTIDE SEQUENCE [LARGE SCALE GENOMIC DNA]</scope>
    <source>
        <strain evidence="3">WS_4</strain>
    </source>
</reference>
<evidence type="ECO:0000313" key="3">
    <source>
        <dbReference type="EMBL" id="TMQ56195.1"/>
    </source>
</evidence>
<dbReference type="InterPro" id="IPR000031">
    <property type="entry name" value="PurE_dom"/>
</dbReference>
<proteinExistence type="predicted"/>
<dbReference type="EMBL" id="VBOU01000003">
    <property type="protein sequence ID" value="TMQ56195.1"/>
    <property type="molecule type" value="Genomic_DNA"/>
</dbReference>
<dbReference type="Gene3D" id="3.40.50.1970">
    <property type="match status" value="1"/>
</dbReference>
<feature type="transmembrane region" description="Helical" evidence="1">
    <location>
        <begin position="219"/>
        <end position="241"/>
    </location>
</feature>
<dbReference type="AlphaFoldDB" id="A0A538SXW3"/>
<protein>
    <submittedName>
        <fullName evidence="3">Nickel pincer cofactor biosynthesis protein LarB</fullName>
    </submittedName>
</protein>
<keyword evidence="1" id="KW-0472">Membrane</keyword>
<dbReference type="SMART" id="SM01001">
    <property type="entry name" value="AIRC"/>
    <property type="match status" value="1"/>
</dbReference>
<accession>A0A538SXW3</accession>
<dbReference type="Proteomes" id="UP000319829">
    <property type="component" value="Unassembled WGS sequence"/>
</dbReference>
<dbReference type="NCBIfam" id="NF033503">
    <property type="entry name" value="LarB"/>
    <property type="match status" value="1"/>
</dbReference>
<gene>
    <name evidence="3" type="primary">larB</name>
    <name evidence="3" type="ORF">E6K74_00515</name>
</gene>
<dbReference type="GO" id="GO:0006189">
    <property type="term" value="P:'de novo' IMP biosynthetic process"/>
    <property type="evidence" value="ECO:0007669"/>
    <property type="project" value="InterPro"/>
</dbReference>
<keyword evidence="1" id="KW-0812">Transmembrane</keyword>
<comment type="caution">
    <text evidence="3">The sequence shown here is derived from an EMBL/GenBank/DDBJ whole genome shotgun (WGS) entry which is preliminary data.</text>
</comment>
<name>A0A538SXW3_UNCEI</name>
<sequence length="276" mass="28666">MDPARLRKLLLDVRRGRVTTRQALEAIAHLPFESITAGSVDHHRGIRQALPEVILCQGKTQAQCLGIARAIVAKSGRVLATRASVEQAQALIGEFGRAATWNEAARTVVVQEAGRVRRASRKRGGTSRRSRVLRAGGRPGRVLVVSAGTSDLPVAEEAAVTLEFMGLSVGRVYDAGVAGIHRLLKHVRALRKASAIVVVAGMEGALASVVGGITDRPVIAVPTSAGYGASFGGLAALLAMLNSCAAGVTVVNIDNGFGAGYAAGVIALRSRAERSA</sequence>
<organism evidence="3 4">
    <name type="scientific">Eiseniibacteriota bacterium</name>
    <dbReference type="NCBI Taxonomy" id="2212470"/>
    <lineage>
        <taxon>Bacteria</taxon>
        <taxon>Candidatus Eiseniibacteriota</taxon>
    </lineage>
</organism>
<dbReference type="InterPro" id="IPR039476">
    <property type="entry name" value="P2CMN_synthase_LarB"/>
</dbReference>
<evidence type="ECO:0000259" key="2">
    <source>
        <dbReference type="SMART" id="SM01001"/>
    </source>
</evidence>
<evidence type="ECO:0000256" key="1">
    <source>
        <dbReference type="SAM" id="Phobius"/>
    </source>
</evidence>
<dbReference type="GO" id="GO:0016787">
    <property type="term" value="F:hydrolase activity"/>
    <property type="evidence" value="ECO:0007669"/>
    <property type="project" value="InterPro"/>
</dbReference>